<organism evidence="1 2">
    <name type="scientific">Nocardioides mangrovicus</name>
    <dbReference type="NCBI Taxonomy" id="2478913"/>
    <lineage>
        <taxon>Bacteria</taxon>
        <taxon>Bacillati</taxon>
        <taxon>Actinomycetota</taxon>
        <taxon>Actinomycetes</taxon>
        <taxon>Propionibacteriales</taxon>
        <taxon>Nocardioidaceae</taxon>
        <taxon>Nocardioides</taxon>
    </lineage>
</organism>
<dbReference type="RefSeq" id="WP_121806289.1">
    <property type="nucleotide sequence ID" value="NZ_RDBE01000007.1"/>
</dbReference>
<evidence type="ECO:0000313" key="2">
    <source>
        <dbReference type="Proteomes" id="UP000281708"/>
    </source>
</evidence>
<dbReference type="InterPro" id="IPR036271">
    <property type="entry name" value="Tet_transcr_reg_TetR-rel_C_sf"/>
</dbReference>
<comment type="caution">
    <text evidence="1">The sequence shown here is derived from an EMBL/GenBank/DDBJ whole genome shotgun (WGS) entry which is preliminary data.</text>
</comment>
<sequence length="142" mass="15556">MQVTTRQWRIARLDPQLGLAGLVGMLPDIARPCDDEYCIEPHVSVVDLAHISVFLDLARQRPRSEEIVLEVRAEERALVAESLGELIGRAASRAEVDAVSCVLDGLRRRLIDVHAPMPLPEAIECLQRVVDSLRTSAGAVAA</sequence>
<gene>
    <name evidence="1" type="ORF">D9V37_11555</name>
</gene>
<dbReference type="EMBL" id="RDBE01000007">
    <property type="protein sequence ID" value="RLV49186.1"/>
    <property type="molecule type" value="Genomic_DNA"/>
</dbReference>
<dbReference type="SUPFAM" id="SSF48498">
    <property type="entry name" value="Tetracyclin repressor-like, C-terminal domain"/>
    <property type="match status" value="1"/>
</dbReference>
<name>A0A3L8P164_9ACTN</name>
<proteinExistence type="predicted"/>
<protein>
    <submittedName>
        <fullName evidence="1">Uncharacterized protein</fullName>
    </submittedName>
</protein>
<evidence type="ECO:0000313" key="1">
    <source>
        <dbReference type="EMBL" id="RLV49186.1"/>
    </source>
</evidence>
<accession>A0A3L8P164</accession>
<keyword evidence="2" id="KW-1185">Reference proteome</keyword>
<dbReference type="Proteomes" id="UP000281708">
    <property type="component" value="Unassembled WGS sequence"/>
</dbReference>
<dbReference type="AlphaFoldDB" id="A0A3L8P164"/>
<reference evidence="1 2" key="1">
    <citation type="submission" date="2018-10" db="EMBL/GenBank/DDBJ databases">
        <title>Marmoricola sp. 4Q3S-7 whole genome shotgun sequence.</title>
        <authorList>
            <person name="Li F."/>
        </authorList>
    </citation>
    <scope>NUCLEOTIDE SEQUENCE [LARGE SCALE GENOMIC DNA]</scope>
    <source>
        <strain evidence="1 2">4Q3S-7</strain>
    </source>
</reference>